<dbReference type="AlphaFoldDB" id="A0A2J7ZQJ1"/>
<gene>
    <name evidence="2" type="ORF">TSOC_011479</name>
</gene>
<reference evidence="2 3" key="1">
    <citation type="journal article" date="2017" name="Mol. Biol. Evol.">
        <title>The 4-celled Tetrabaena socialis nuclear genome reveals the essential components for genetic control of cell number at the origin of multicellularity in the volvocine lineage.</title>
        <authorList>
            <person name="Featherston J."/>
            <person name="Arakaki Y."/>
            <person name="Hanschen E.R."/>
            <person name="Ferris P.J."/>
            <person name="Michod R.E."/>
            <person name="Olson B.J.S.C."/>
            <person name="Nozaki H."/>
            <person name="Durand P.M."/>
        </authorList>
    </citation>
    <scope>NUCLEOTIDE SEQUENCE [LARGE SCALE GENOMIC DNA]</scope>
    <source>
        <strain evidence="2 3">NIES-571</strain>
    </source>
</reference>
<proteinExistence type="predicted"/>
<evidence type="ECO:0000256" key="1">
    <source>
        <dbReference type="SAM" id="MobiDB-lite"/>
    </source>
</evidence>
<dbReference type="EMBL" id="PGGS01000638">
    <property type="protein sequence ID" value="PNH02534.1"/>
    <property type="molecule type" value="Genomic_DNA"/>
</dbReference>
<dbReference type="OrthoDB" id="3000483at2759"/>
<dbReference type="Gene3D" id="3.20.70.20">
    <property type="match status" value="1"/>
</dbReference>
<sequence>MPRVAQESPAPFPDGFDGRQWDTTEHTAVIMIEDRAWTELKGLEAAEGTQSLGRADEFPESGLGLEGIPRHIKDIYKIVWEIKQKALIDMAADRGSACL</sequence>
<protein>
    <submittedName>
        <fullName evidence="2">Ribonucleoside-diphosphate reductase large subunit</fullName>
    </submittedName>
</protein>
<comment type="caution">
    <text evidence="2">The sequence shown here is derived from an EMBL/GenBank/DDBJ whole genome shotgun (WGS) entry which is preliminary data.</text>
</comment>
<dbReference type="Proteomes" id="UP000236333">
    <property type="component" value="Unassembled WGS sequence"/>
</dbReference>
<evidence type="ECO:0000313" key="3">
    <source>
        <dbReference type="Proteomes" id="UP000236333"/>
    </source>
</evidence>
<accession>A0A2J7ZQJ1</accession>
<name>A0A2J7ZQJ1_9CHLO</name>
<feature type="region of interest" description="Disordered" evidence="1">
    <location>
        <begin position="1"/>
        <end position="20"/>
    </location>
</feature>
<organism evidence="2 3">
    <name type="scientific">Tetrabaena socialis</name>
    <dbReference type="NCBI Taxonomy" id="47790"/>
    <lineage>
        <taxon>Eukaryota</taxon>
        <taxon>Viridiplantae</taxon>
        <taxon>Chlorophyta</taxon>
        <taxon>core chlorophytes</taxon>
        <taxon>Chlorophyceae</taxon>
        <taxon>CS clade</taxon>
        <taxon>Chlamydomonadales</taxon>
        <taxon>Tetrabaenaceae</taxon>
        <taxon>Tetrabaena</taxon>
    </lineage>
</organism>
<keyword evidence="3" id="KW-1185">Reference proteome</keyword>
<evidence type="ECO:0000313" key="2">
    <source>
        <dbReference type="EMBL" id="PNH02534.1"/>
    </source>
</evidence>